<name>A0A5K1J3M2_9ACTN</name>
<dbReference type="InterPro" id="IPR001509">
    <property type="entry name" value="Epimerase_deHydtase"/>
</dbReference>
<dbReference type="Gene3D" id="3.40.50.720">
    <property type="entry name" value="NAD(P)-binding Rossmann-like Domain"/>
    <property type="match status" value="1"/>
</dbReference>
<dbReference type="EMBL" id="CABWIF010000022">
    <property type="protein sequence ID" value="VWL96817.1"/>
    <property type="molecule type" value="Genomic_DNA"/>
</dbReference>
<proteinExistence type="predicted"/>
<dbReference type="InterPro" id="IPR036291">
    <property type="entry name" value="NAD(P)-bd_dom_sf"/>
</dbReference>
<dbReference type="PRINTS" id="PR01713">
    <property type="entry name" value="NUCEPIMERASE"/>
</dbReference>
<keyword evidence="3" id="KW-0413">Isomerase</keyword>
<dbReference type="GO" id="GO:0003974">
    <property type="term" value="F:UDP-N-acetylglucosamine 4-epimerase activity"/>
    <property type="evidence" value="ECO:0007669"/>
    <property type="project" value="UniProtKB-EC"/>
</dbReference>
<evidence type="ECO:0000313" key="3">
    <source>
        <dbReference type="EMBL" id="VWL96817.1"/>
    </source>
</evidence>
<accession>A0A5K1J3M2</accession>
<evidence type="ECO:0000256" key="1">
    <source>
        <dbReference type="ARBA" id="ARBA00023027"/>
    </source>
</evidence>
<protein>
    <submittedName>
        <fullName evidence="3">UDP-N-acetylglucosamine 4-epimerase</fullName>
        <ecNumber evidence="3">5.1.3.7</ecNumber>
    </submittedName>
</protein>
<feature type="domain" description="NAD-dependent epimerase/dehydratase" evidence="2">
    <location>
        <begin position="6"/>
        <end position="245"/>
    </location>
</feature>
<keyword evidence="1" id="KW-0520">NAD</keyword>
<organism evidence="3 4">
    <name type="scientific">Collinsella aerofaciens</name>
    <dbReference type="NCBI Taxonomy" id="74426"/>
    <lineage>
        <taxon>Bacteria</taxon>
        <taxon>Bacillati</taxon>
        <taxon>Actinomycetota</taxon>
        <taxon>Coriobacteriia</taxon>
        <taxon>Coriobacteriales</taxon>
        <taxon>Coriobacteriaceae</taxon>
        <taxon>Collinsella</taxon>
    </lineage>
</organism>
<dbReference type="Proteomes" id="UP000368032">
    <property type="component" value="Unassembled WGS sequence"/>
</dbReference>
<dbReference type="SUPFAM" id="SSF51735">
    <property type="entry name" value="NAD(P)-binding Rossmann-fold domains"/>
    <property type="match status" value="1"/>
</dbReference>
<dbReference type="RefSeq" id="WP_152068008.1">
    <property type="nucleotide sequence ID" value="NZ_CABWIF010000022.1"/>
</dbReference>
<sequence length="346" mass="38562">MTTRKVLVTGAAGFIGAFLVKKLLEESDDVIVGLDNLNSYYDPGIKDARLRMLAETDTDGRFTFVRGDLCDAALIERLFAENGFDVVVNLAAQAGVRYSIENPRAYLESNLVGFFNVLEACRHHPVKHLVYASSSSVYGGNKKVPFSEEDRVDSPVSLYAATKKSNELMAAAYSKLYSIPATGLRFFTVYGPMGRPDMAYFGFTEKLRRGDTIKIFNIGDCRRDFTYVDDIVEGVRRVMDAAPEVKMGGDGLPLAAHRVYNIGNSHPENLLDFVDTLQRVLVEEGVLPADYDFDAHKQLVPMQPGDVPVTYADTTALQRDLGYKPATPLEDGLRAFAKWYKRYYNI</sequence>
<evidence type="ECO:0000313" key="4">
    <source>
        <dbReference type="Proteomes" id="UP000368032"/>
    </source>
</evidence>
<reference evidence="3 4" key="1">
    <citation type="submission" date="2019-10" db="EMBL/GenBank/DDBJ databases">
        <authorList>
            <person name="Wolf R A."/>
        </authorList>
    </citation>
    <scope>NUCLEOTIDE SEQUENCE [LARGE SCALE GENOMIC DNA]</scope>
    <source>
        <strain evidence="3">Collinsella_aerofaciens_DSM_13712</strain>
    </source>
</reference>
<evidence type="ECO:0000259" key="2">
    <source>
        <dbReference type="Pfam" id="PF01370"/>
    </source>
</evidence>
<dbReference type="EC" id="5.1.3.7" evidence="3"/>
<dbReference type="Pfam" id="PF01370">
    <property type="entry name" value="Epimerase"/>
    <property type="match status" value="1"/>
</dbReference>
<dbReference type="PANTHER" id="PTHR43574">
    <property type="entry name" value="EPIMERASE-RELATED"/>
    <property type="match status" value="1"/>
</dbReference>
<dbReference type="AlphaFoldDB" id="A0A5K1J3M2"/>
<gene>
    <name evidence="3" type="primary">wbgU</name>
    <name evidence="3" type="ORF">CKJAJONC_00217</name>
</gene>